<accession>A0AAW0UF60</accession>
<proteinExistence type="predicted"/>
<evidence type="ECO:0000313" key="2">
    <source>
        <dbReference type="Proteomes" id="UP001487740"/>
    </source>
</evidence>
<gene>
    <name evidence="1" type="ORF">O3P69_003762</name>
</gene>
<sequence>MVELQERITEALHVITPDMLQRASLEWASPGHEGELGPGVTRLDLRDGPRWATAQAQPLDGSSFPHSKGMNTWDLAGQEGTATCLAPPCWTPSLARCSGGGVAISRTRRLPLRAPLEIRETALSD</sequence>
<reference evidence="1 2" key="1">
    <citation type="submission" date="2023-03" db="EMBL/GenBank/DDBJ databases">
        <title>High-quality genome of Scylla paramamosain provides insights in environmental adaptation.</title>
        <authorList>
            <person name="Zhang L."/>
        </authorList>
    </citation>
    <scope>NUCLEOTIDE SEQUENCE [LARGE SCALE GENOMIC DNA]</scope>
    <source>
        <strain evidence="1">LZ_2023a</strain>
        <tissue evidence="1">Muscle</tissue>
    </source>
</reference>
<dbReference type="AlphaFoldDB" id="A0AAW0UF60"/>
<organism evidence="1 2">
    <name type="scientific">Scylla paramamosain</name>
    <name type="common">Mud crab</name>
    <dbReference type="NCBI Taxonomy" id="85552"/>
    <lineage>
        <taxon>Eukaryota</taxon>
        <taxon>Metazoa</taxon>
        <taxon>Ecdysozoa</taxon>
        <taxon>Arthropoda</taxon>
        <taxon>Crustacea</taxon>
        <taxon>Multicrustacea</taxon>
        <taxon>Malacostraca</taxon>
        <taxon>Eumalacostraca</taxon>
        <taxon>Eucarida</taxon>
        <taxon>Decapoda</taxon>
        <taxon>Pleocyemata</taxon>
        <taxon>Brachyura</taxon>
        <taxon>Eubrachyura</taxon>
        <taxon>Portunoidea</taxon>
        <taxon>Portunidae</taxon>
        <taxon>Portuninae</taxon>
        <taxon>Scylla</taxon>
    </lineage>
</organism>
<dbReference type="Proteomes" id="UP001487740">
    <property type="component" value="Unassembled WGS sequence"/>
</dbReference>
<evidence type="ECO:0000313" key="1">
    <source>
        <dbReference type="EMBL" id="KAK8398066.1"/>
    </source>
</evidence>
<keyword evidence="2" id="KW-1185">Reference proteome</keyword>
<dbReference type="EMBL" id="JARAKH010000012">
    <property type="protein sequence ID" value="KAK8398066.1"/>
    <property type="molecule type" value="Genomic_DNA"/>
</dbReference>
<protein>
    <submittedName>
        <fullName evidence="1">Uncharacterized protein</fullName>
    </submittedName>
</protein>
<name>A0AAW0UF60_SCYPA</name>
<comment type="caution">
    <text evidence="1">The sequence shown here is derived from an EMBL/GenBank/DDBJ whole genome shotgun (WGS) entry which is preliminary data.</text>
</comment>